<dbReference type="AlphaFoldDB" id="A0A1F6NAJ7"/>
<reference evidence="4 5" key="1">
    <citation type="journal article" date="2016" name="Nat. Commun.">
        <title>Thousands of microbial genomes shed light on interconnected biogeochemical processes in an aquifer system.</title>
        <authorList>
            <person name="Anantharaman K."/>
            <person name="Brown C.T."/>
            <person name="Hug L.A."/>
            <person name="Sharon I."/>
            <person name="Castelle C.J."/>
            <person name="Probst A.J."/>
            <person name="Thomas B.C."/>
            <person name="Singh A."/>
            <person name="Wilkins M.J."/>
            <person name="Karaoz U."/>
            <person name="Brodie E.L."/>
            <person name="Williams K.H."/>
            <person name="Hubbard S.S."/>
            <person name="Banfield J.F."/>
        </authorList>
    </citation>
    <scope>NUCLEOTIDE SEQUENCE [LARGE SCALE GENOMIC DNA]</scope>
</reference>
<dbReference type="Gene3D" id="3.90.180.10">
    <property type="entry name" value="Medium-chain alcohol dehydrogenases, catalytic domain"/>
    <property type="match status" value="1"/>
</dbReference>
<dbReference type="SUPFAM" id="SSF51735">
    <property type="entry name" value="NAD(P)-binding Rossmann-fold domains"/>
    <property type="match status" value="1"/>
</dbReference>
<evidence type="ECO:0000313" key="5">
    <source>
        <dbReference type="Proteomes" id="UP000178726"/>
    </source>
</evidence>
<sequence length="330" mass="36432">MKAAFYSEGKVVITEVELKQLRDQWARLRVGKTGLCGTDLFKFSHTLPDFHTKILGHEFIGQVEDLCGLGSKIERGDWVAAIPLIPCGTCELCRQHRQNLCLGGQAIGRTFEGALSEYVDVPIANLVKIEGPLDCYVLADPLAVCVHAIRNAGLEHNQTCLVVGDGAIGGLLAWLLHQMGFATWIKGVHHEHLQFMEKLGVDTLTSSIRADRFDCVFETVGRSQAGTLDECLCAVKSGGRLVVLGVFAEGYIYPLAARNLFIREVELYGSNSYVLEDFQRAVELIRLNGKVLGEFITHRLPLSRIEEALLIANKKEGLTLKVLLEIGEFI</sequence>
<organism evidence="4 5">
    <name type="scientific">Candidatus Magasanikbacteria bacterium RIFCSPLOWO2_02_FULL_44_11</name>
    <dbReference type="NCBI Taxonomy" id="1798689"/>
    <lineage>
        <taxon>Bacteria</taxon>
        <taxon>Candidatus Magasanikiibacteriota</taxon>
    </lineage>
</organism>
<name>A0A1F6NAJ7_9BACT</name>
<evidence type="ECO:0000259" key="2">
    <source>
        <dbReference type="Pfam" id="PF00107"/>
    </source>
</evidence>
<dbReference type="EMBL" id="MFQK01000033">
    <property type="protein sequence ID" value="OGH80733.1"/>
    <property type="molecule type" value="Genomic_DNA"/>
</dbReference>
<dbReference type="GO" id="GO:0016491">
    <property type="term" value="F:oxidoreductase activity"/>
    <property type="evidence" value="ECO:0007669"/>
    <property type="project" value="UniProtKB-KW"/>
</dbReference>
<dbReference type="InterPro" id="IPR011032">
    <property type="entry name" value="GroES-like_sf"/>
</dbReference>
<evidence type="ECO:0000259" key="3">
    <source>
        <dbReference type="Pfam" id="PF08240"/>
    </source>
</evidence>
<dbReference type="STRING" id="1798689.A3I29_01975"/>
<dbReference type="PANTHER" id="PTHR43401:SF2">
    <property type="entry name" value="L-THREONINE 3-DEHYDROGENASE"/>
    <property type="match status" value="1"/>
</dbReference>
<evidence type="ECO:0000256" key="1">
    <source>
        <dbReference type="ARBA" id="ARBA00023002"/>
    </source>
</evidence>
<dbReference type="InterPro" id="IPR013154">
    <property type="entry name" value="ADH-like_N"/>
</dbReference>
<dbReference type="Pfam" id="PF08240">
    <property type="entry name" value="ADH_N"/>
    <property type="match status" value="1"/>
</dbReference>
<feature type="domain" description="Alcohol dehydrogenase-like C-terminal" evidence="2">
    <location>
        <begin position="167"/>
        <end position="285"/>
    </location>
</feature>
<dbReference type="InterPro" id="IPR013149">
    <property type="entry name" value="ADH-like_C"/>
</dbReference>
<dbReference type="InterPro" id="IPR036291">
    <property type="entry name" value="NAD(P)-bd_dom_sf"/>
</dbReference>
<dbReference type="Gene3D" id="3.40.50.720">
    <property type="entry name" value="NAD(P)-binding Rossmann-like Domain"/>
    <property type="match status" value="1"/>
</dbReference>
<dbReference type="InterPro" id="IPR050129">
    <property type="entry name" value="Zn_alcohol_dh"/>
</dbReference>
<proteinExistence type="predicted"/>
<dbReference type="Pfam" id="PF00107">
    <property type="entry name" value="ADH_zinc_N"/>
    <property type="match status" value="1"/>
</dbReference>
<dbReference type="Proteomes" id="UP000178726">
    <property type="component" value="Unassembled WGS sequence"/>
</dbReference>
<gene>
    <name evidence="4" type="ORF">A3I29_01975</name>
</gene>
<dbReference type="SUPFAM" id="SSF50129">
    <property type="entry name" value="GroES-like"/>
    <property type="match status" value="1"/>
</dbReference>
<comment type="caution">
    <text evidence="4">The sequence shown here is derived from an EMBL/GenBank/DDBJ whole genome shotgun (WGS) entry which is preliminary data.</text>
</comment>
<dbReference type="PANTHER" id="PTHR43401">
    <property type="entry name" value="L-THREONINE 3-DEHYDROGENASE"/>
    <property type="match status" value="1"/>
</dbReference>
<accession>A0A1F6NAJ7</accession>
<evidence type="ECO:0000313" key="4">
    <source>
        <dbReference type="EMBL" id="OGH80733.1"/>
    </source>
</evidence>
<feature type="domain" description="Alcohol dehydrogenase-like N-terminal" evidence="3">
    <location>
        <begin position="23"/>
        <end position="130"/>
    </location>
</feature>
<keyword evidence="1" id="KW-0560">Oxidoreductase</keyword>
<protein>
    <submittedName>
        <fullName evidence="4">Uncharacterized protein</fullName>
    </submittedName>
</protein>